<evidence type="ECO:0000313" key="6">
    <source>
        <dbReference type="Proteomes" id="UP001194468"/>
    </source>
</evidence>
<evidence type="ECO:0000256" key="2">
    <source>
        <dbReference type="ARBA" id="ARBA00007331"/>
    </source>
</evidence>
<reference evidence="5" key="1">
    <citation type="submission" date="2019-10" db="EMBL/GenBank/DDBJ databases">
        <authorList>
            <consortium name="DOE Joint Genome Institute"/>
            <person name="Kuo A."/>
            <person name="Miyauchi S."/>
            <person name="Kiss E."/>
            <person name="Drula E."/>
            <person name="Kohler A."/>
            <person name="Sanchez-Garcia M."/>
            <person name="Andreopoulos B."/>
            <person name="Barry K.W."/>
            <person name="Bonito G."/>
            <person name="Buee M."/>
            <person name="Carver A."/>
            <person name="Chen C."/>
            <person name="Cichocki N."/>
            <person name="Clum A."/>
            <person name="Culley D."/>
            <person name="Crous P.W."/>
            <person name="Fauchery L."/>
            <person name="Girlanda M."/>
            <person name="Hayes R."/>
            <person name="Keri Z."/>
            <person name="LaButti K."/>
            <person name="Lipzen A."/>
            <person name="Lombard V."/>
            <person name="Magnuson J."/>
            <person name="Maillard F."/>
            <person name="Morin E."/>
            <person name="Murat C."/>
            <person name="Nolan M."/>
            <person name="Ohm R."/>
            <person name="Pangilinan J."/>
            <person name="Pereira M."/>
            <person name="Perotto S."/>
            <person name="Peter M."/>
            <person name="Riley R."/>
            <person name="Sitrit Y."/>
            <person name="Stielow B."/>
            <person name="Szollosi G."/>
            <person name="Zifcakova L."/>
            <person name="Stursova M."/>
            <person name="Spatafora J.W."/>
            <person name="Tedersoo L."/>
            <person name="Vaario L.-M."/>
            <person name="Yamada A."/>
            <person name="Yan M."/>
            <person name="Wang P."/>
            <person name="Xu J."/>
            <person name="Bruns T."/>
            <person name="Baldrian P."/>
            <person name="Vilgalys R."/>
            <person name="Henrissat B."/>
            <person name="Grigoriev I.V."/>
            <person name="Hibbett D."/>
            <person name="Nagy L.G."/>
            <person name="Martin F.M."/>
        </authorList>
    </citation>
    <scope>NUCLEOTIDE SEQUENCE</scope>
    <source>
        <strain evidence="5">BED1</strain>
    </source>
</reference>
<dbReference type="GO" id="GO:0008033">
    <property type="term" value="P:tRNA processing"/>
    <property type="evidence" value="ECO:0007669"/>
    <property type="project" value="UniProtKB-KW"/>
</dbReference>
<sequence>MFFDLNIPVTAHQGHGAALQSRKNKGKQLQVTSTSIVVFTPAQVAAIEARIDLLVHLGYTVIALNQTVEKKIDPKTHVNILDELLSQLKKRTGVVFLKRLTINIDEDSEKGFGLTSASVSVTDGYDLIALVPTTPATFSAACLTHSLPSLLTAHIIALPLTLPRLPFHLKHTLVSTAIRNGAVFEVNYAGAFGDPELSHASLGVSDTGLTAKRNWWAAAREVVRVTKVKGVIVSGGVIGQGDYRSPRDVQNLMTLLGLAQNLAHDAFAVTPKSLVLRAQARKTYRAVLSQPRIVVPITSGEAVRAPSKEPSVAQAPAQSSTAAGLSATDPGTPAPPPPTPSRECHSATEKRRREPDSDTAAAGLLIRKRRTVHQPQKKKKKHGVPRR</sequence>
<feature type="compositionally biased region" description="Basic residues" evidence="4">
    <location>
        <begin position="366"/>
        <end position="387"/>
    </location>
</feature>
<accession>A0AAD4GC74</accession>
<feature type="region of interest" description="Disordered" evidence="4">
    <location>
        <begin position="302"/>
        <end position="387"/>
    </location>
</feature>
<organism evidence="5 6">
    <name type="scientific">Boletus edulis BED1</name>
    <dbReference type="NCBI Taxonomy" id="1328754"/>
    <lineage>
        <taxon>Eukaryota</taxon>
        <taxon>Fungi</taxon>
        <taxon>Dikarya</taxon>
        <taxon>Basidiomycota</taxon>
        <taxon>Agaricomycotina</taxon>
        <taxon>Agaricomycetes</taxon>
        <taxon>Agaricomycetidae</taxon>
        <taxon>Boletales</taxon>
        <taxon>Boletineae</taxon>
        <taxon>Boletaceae</taxon>
        <taxon>Boletoideae</taxon>
        <taxon>Boletus</taxon>
    </lineage>
</organism>
<keyword evidence="6" id="KW-1185">Reference proteome</keyword>
<dbReference type="PANTHER" id="PTHR13031:SF0">
    <property type="entry name" value="RIBONUCLEASE P PROTEIN SUBUNIT P30"/>
    <property type="match status" value="1"/>
</dbReference>
<evidence type="ECO:0000256" key="4">
    <source>
        <dbReference type="SAM" id="MobiDB-lite"/>
    </source>
</evidence>
<comment type="similarity">
    <text evidence="2">Belongs to the eukaryotic/archaeal RNase P protein component 3 family.</text>
</comment>
<dbReference type="AlphaFoldDB" id="A0AAD4GC74"/>
<dbReference type="InterPro" id="IPR002738">
    <property type="entry name" value="RNase_P_p30"/>
</dbReference>
<feature type="compositionally biased region" description="Basic and acidic residues" evidence="4">
    <location>
        <begin position="342"/>
        <end position="356"/>
    </location>
</feature>
<keyword evidence="3" id="KW-0819">tRNA processing</keyword>
<comment type="subcellular location">
    <subcellularLocation>
        <location evidence="1">Nucleus</location>
    </subcellularLocation>
</comment>
<dbReference type="EMBL" id="WHUW01000021">
    <property type="protein sequence ID" value="KAF8436490.1"/>
    <property type="molecule type" value="Genomic_DNA"/>
</dbReference>
<gene>
    <name evidence="5" type="ORF">L210DRAFT_3548134</name>
</gene>
<evidence type="ECO:0000313" key="5">
    <source>
        <dbReference type="EMBL" id="KAF8436490.1"/>
    </source>
</evidence>
<dbReference type="InterPro" id="IPR016195">
    <property type="entry name" value="Pol/histidinol_Pase-like"/>
</dbReference>
<dbReference type="Pfam" id="PF01876">
    <property type="entry name" value="RNase_P_p30"/>
    <property type="match status" value="1"/>
</dbReference>
<comment type="caution">
    <text evidence="5">The sequence shown here is derived from an EMBL/GenBank/DDBJ whole genome shotgun (WGS) entry which is preliminary data.</text>
</comment>
<dbReference type="GO" id="GO:0003723">
    <property type="term" value="F:RNA binding"/>
    <property type="evidence" value="ECO:0007669"/>
    <property type="project" value="TreeGrafter"/>
</dbReference>
<name>A0AAD4GC74_BOLED</name>
<dbReference type="Proteomes" id="UP001194468">
    <property type="component" value="Unassembled WGS sequence"/>
</dbReference>
<evidence type="ECO:0000256" key="3">
    <source>
        <dbReference type="ARBA" id="ARBA00022694"/>
    </source>
</evidence>
<dbReference type="PANTHER" id="PTHR13031">
    <property type="entry name" value="RIBONUCLEASE P SUBUNIT P30"/>
    <property type="match status" value="1"/>
</dbReference>
<proteinExistence type="inferred from homology"/>
<dbReference type="Gene3D" id="3.20.20.140">
    <property type="entry name" value="Metal-dependent hydrolases"/>
    <property type="match status" value="1"/>
</dbReference>
<dbReference type="GO" id="GO:0005655">
    <property type="term" value="C:nucleolar ribonuclease P complex"/>
    <property type="evidence" value="ECO:0007669"/>
    <property type="project" value="TreeGrafter"/>
</dbReference>
<evidence type="ECO:0000256" key="1">
    <source>
        <dbReference type="ARBA" id="ARBA00004123"/>
    </source>
</evidence>
<reference evidence="5" key="2">
    <citation type="journal article" date="2020" name="Nat. Commun.">
        <title>Large-scale genome sequencing of mycorrhizal fungi provides insights into the early evolution of symbiotic traits.</title>
        <authorList>
            <person name="Miyauchi S."/>
            <person name="Kiss E."/>
            <person name="Kuo A."/>
            <person name="Drula E."/>
            <person name="Kohler A."/>
            <person name="Sanchez-Garcia M."/>
            <person name="Morin E."/>
            <person name="Andreopoulos B."/>
            <person name="Barry K.W."/>
            <person name="Bonito G."/>
            <person name="Buee M."/>
            <person name="Carver A."/>
            <person name="Chen C."/>
            <person name="Cichocki N."/>
            <person name="Clum A."/>
            <person name="Culley D."/>
            <person name="Crous P.W."/>
            <person name="Fauchery L."/>
            <person name="Girlanda M."/>
            <person name="Hayes R.D."/>
            <person name="Keri Z."/>
            <person name="LaButti K."/>
            <person name="Lipzen A."/>
            <person name="Lombard V."/>
            <person name="Magnuson J."/>
            <person name="Maillard F."/>
            <person name="Murat C."/>
            <person name="Nolan M."/>
            <person name="Ohm R.A."/>
            <person name="Pangilinan J."/>
            <person name="Pereira M.F."/>
            <person name="Perotto S."/>
            <person name="Peter M."/>
            <person name="Pfister S."/>
            <person name="Riley R."/>
            <person name="Sitrit Y."/>
            <person name="Stielow J.B."/>
            <person name="Szollosi G."/>
            <person name="Zifcakova L."/>
            <person name="Stursova M."/>
            <person name="Spatafora J.W."/>
            <person name="Tedersoo L."/>
            <person name="Vaario L.M."/>
            <person name="Yamada A."/>
            <person name="Yan M."/>
            <person name="Wang P."/>
            <person name="Xu J."/>
            <person name="Bruns T."/>
            <person name="Baldrian P."/>
            <person name="Vilgalys R."/>
            <person name="Dunand C."/>
            <person name="Henrissat B."/>
            <person name="Grigoriev I.V."/>
            <person name="Hibbett D."/>
            <person name="Nagy L.G."/>
            <person name="Martin F.M."/>
        </authorList>
    </citation>
    <scope>NUCLEOTIDE SEQUENCE</scope>
    <source>
        <strain evidence="5">BED1</strain>
    </source>
</reference>
<dbReference type="SUPFAM" id="SSF89550">
    <property type="entry name" value="PHP domain-like"/>
    <property type="match status" value="1"/>
</dbReference>
<protein>
    <submittedName>
        <fullName evidence="5">RNase P subunit p30-domain-containing protein</fullName>
    </submittedName>
</protein>